<dbReference type="PANTHER" id="PTHR10127">
    <property type="entry name" value="DISCOIDIN, CUB, EGF, LAMININ , AND ZINC METALLOPROTEASE DOMAIN CONTAINING"/>
    <property type="match status" value="1"/>
</dbReference>
<comment type="cofactor">
    <cofactor evidence="1">
        <name>Zn(2+)</name>
        <dbReference type="ChEBI" id="CHEBI:29105"/>
    </cofactor>
    <text evidence="1">Binds 1 zinc ion per subunit.</text>
</comment>
<dbReference type="AlphaFoldDB" id="A0A2N3HRM7"/>
<name>A0A2N3HRM7_9BACT</name>
<accession>A0A2N3HRM7</accession>
<dbReference type="GO" id="GO:0008270">
    <property type="term" value="F:zinc ion binding"/>
    <property type="evidence" value="ECO:0007669"/>
    <property type="project" value="UniProtKB-UniRule"/>
</dbReference>
<protein>
    <recommendedName>
        <fullName evidence="2">Peptidase M12A domain-containing protein</fullName>
    </recommendedName>
</protein>
<dbReference type="Proteomes" id="UP000233535">
    <property type="component" value="Unassembled WGS sequence"/>
</dbReference>
<dbReference type="PRINTS" id="PR00480">
    <property type="entry name" value="ASTACIN"/>
</dbReference>
<keyword evidence="1" id="KW-0378">Hydrolase</keyword>
<dbReference type="EMBL" id="MVDD01000022">
    <property type="protein sequence ID" value="PKQ60715.1"/>
    <property type="molecule type" value="Genomic_DNA"/>
</dbReference>
<keyword evidence="4" id="KW-1185">Reference proteome</keyword>
<evidence type="ECO:0000259" key="2">
    <source>
        <dbReference type="PROSITE" id="PS51864"/>
    </source>
</evidence>
<dbReference type="PANTHER" id="PTHR10127:SF850">
    <property type="entry name" value="METALLOENDOPEPTIDASE"/>
    <property type="match status" value="1"/>
</dbReference>
<feature type="binding site" evidence="1">
    <location>
        <position position="240"/>
    </location>
    <ligand>
        <name>Zn(2+)</name>
        <dbReference type="ChEBI" id="CHEBI:29105"/>
        <note>catalytic</note>
    </ligand>
</feature>
<keyword evidence="1" id="KW-0645">Protease</keyword>
<keyword evidence="1" id="KW-0482">Metalloprotease</keyword>
<gene>
    <name evidence="3" type="ORF">BZG02_18510</name>
</gene>
<dbReference type="Gene3D" id="3.40.390.10">
    <property type="entry name" value="Collagenase (Catalytic Domain)"/>
    <property type="match status" value="1"/>
</dbReference>
<evidence type="ECO:0000256" key="1">
    <source>
        <dbReference type="PROSITE-ProRule" id="PRU01211"/>
    </source>
</evidence>
<evidence type="ECO:0000313" key="3">
    <source>
        <dbReference type="EMBL" id="PKQ60715.1"/>
    </source>
</evidence>
<sequence length="391" mass="43724">MIIPGVVSSIWQIKTNYNHMKKNIFNSTLIVSLCLVLFSCSQEEIDETTSKVTYSPELITLESGVVVEKQGDNYLWEGDILLSPTQLKALNDSGTIFIEAIENPAPITSLNPVTNLPGNISSENGEQTKALGIYPTAYNLWAMVRFTYNANLTSTQKSRIKTALLDIESRTNIRFYNATGKPTVDPTYGFAYPYVDFKAIGNEDTSQSYIGRIGGRQEISLADFAFYYYNTGVIEHEILHACGMLHEQCRKDRDNYVTINSSNLTSKGKSQFTKRTTNYHMIGSYDFNSIMGYSSMTSSRSVVVSTSEPMYTKKDGSHIHQGSIPSDLDRRWVNSLYLPYIARSDVYRELDAVVYKSDNTVMTASERLSLQAQLNNGNSTPPAGGRISNEF</sequence>
<dbReference type="GO" id="GO:0006508">
    <property type="term" value="P:proteolysis"/>
    <property type="evidence" value="ECO:0007669"/>
    <property type="project" value="UniProtKB-KW"/>
</dbReference>
<comment type="caution">
    <text evidence="3">The sequence shown here is derived from an EMBL/GenBank/DDBJ whole genome shotgun (WGS) entry which is preliminary data.</text>
</comment>
<evidence type="ECO:0000313" key="4">
    <source>
        <dbReference type="Proteomes" id="UP000233535"/>
    </source>
</evidence>
<dbReference type="SMART" id="SM00235">
    <property type="entry name" value="ZnMc"/>
    <property type="match status" value="1"/>
</dbReference>
<dbReference type="InterPro" id="IPR006026">
    <property type="entry name" value="Peptidase_Metallo"/>
</dbReference>
<comment type="caution">
    <text evidence="1">Lacks conserved residue(s) required for the propagation of feature annotation.</text>
</comment>
<feature type="active site" evidence="1">
    <location>
        <position position="237"/>
    </location>
</feature>
<dbReference type="PROSITE" id="PS51864">
    <property type="entry name" value="ASTACIN"/>
    <property type="match status" value="1"/>
</dbReference>
<feature type="domain" description="Peptidase M12A" evidence="2">
    <location>
        <begin position="129"/>
        <end position="340"/>
    </location>
</feature>
<dbReference type="GO" id="GO:0004222">
    <property type="term" value="F:metalloendopeptidase activity"/>
    <property type="evidence" value="ECO:0007669"/>
    <property type="project" value="UniProtKB-UniRule"/>
</dbReference>
<dbReference type="InterPro" id="IPR001506">
    <property type="entry name" value="Peptidase_M12A"/>
</dbReference>
<keyword evidence="1" id="KW-0862">Zinc</keyword>
<dbReference type="Pfam" id="PF01400">
    <property type="entry name" value="Astacin"/>
    <property type="match status" value="1"/>
</dbReference>
<feature type="binding site" evidence="1">
    <location>
        <position position="246"/>
    </location>
    <ligand>
        <name>Zn(2+)</name>
        <dbReference type="ChEBI" id="CHEBI:29105"/>
        <note>catalytic</note>
    </ligand>
</feature>
<dbReference type="InterPro" id="IPR024079">
    <property type="entry name" value="MetalloPept_cat_dom_sf"/>
</dbReference>
<dbReference type="SUPFAM" id="SSF55486">
    <property type="entry name" value="Metalloproteases ('zincins'), catalytic domain"/>
    <property type="match status" value="1"/>
</dbReference>
<reference evidence="3 4" key="1">
    <citation type="journal article" date="2017" name="Front. Microbiol.">
        <title>Labilibaculum manganireducens gen. nov., sp. nov. and Labilibaculum filiforme sp. nov., Novel Bacteroidetes Isolated from Subsurface Sediments of the Baltic Sea.</title>
        <authorList>
            <person name="Vandieken V."/>
            <person name="Marshall I.P."/>
            <person name="Niemann H."/>
            <person name="Engelen B."/>
            <person name="Cypionka H."/>
        </authorList>
    </citation>
    <scope>NUCLEOTIDE SEQUENCE [LARGE SCALE GENOMIC DNA]</scope>
    <source>
        <strain evidence="3 4">59.16B</strain>
    </source>
</reference>
<feature type="binding site" evidence="1">
    <location>
        <position position="236"/>
    </location>
    <ligand>
        <name>Zn(2+)</name>
        <dbReference type="ChEBI" id="CHEBI:29105"/>
        <note>catalytic</note>
    </ligand>
</feature>
<keyword evidence="1" id="KW-0479">Metal-binding</keyword>
<organism evidence="3 4">
    <name type="scientific">Labilibaculum filiforme</name>
    <dbReference type="NCBI Taxonomy" id="1940526"/>
    <lineage>
        <taxon>Bacteria</taxon>
        <taxon>Pseudomonadati</taxon>
        <taxon>Bacteroidota</taxon>
        <taxon>Bacteroidia</taxon>
        <taxon>Marinilabiliales</taxon>
        <taxon>Marinifilaceae</taxon>
        <taxon>Labilibaculum</taxon>
    </lineage>
</organism>
<proteinExistence type="predicted"/>